<organism evidence="1 2">
    <name type="scientific">Thelohanellus kitauei</name>
    <name type="common">Myxosporean</name>
    <dbReference type="NCBI Taxonomy" id="669202"/>
    <lineage>
        <taxon>Eukaryota</taxon>
        <taxon>Metazoa</taxon>
        <taxon>Cnidaria</taxon>
        <taxon>Myxozoa</taxon>
        <taxon>Myxosporea</taxon>
        <taxon>Bivalvulida</taxon>
        <taxon>Platysporina</taxon>
        <taxon>Myxobolidae</taxon>
        <taxon>Thelohanellus</taxon>
    </lineage>
</organism>
<dbReference type="EMBL" id="JWZT01004052">
    <property type="protein sequence ID" value="KII64965.1"/>
    <property type="molecule type" value="Genomic_DNA"/>
</dbReference>
<reference evidence="1 2" key="1">
    <citation type="journal article" date="2014" name="Genome Biol. Evol.">
        <title>The genome of the myxosporean Thelohanellus kitauei shows adaptations to nutrient acquisition within its fish host.</title>
        <authorList>
            <person name="Yang Y."/>
            <person name="Xiong J."/>
            <person name="Zhou Z."/>
            <person name="Huo F."/>
            <person name="Miao W."/>
            <person name="Ran C."/>
            <person name="Liu Y."/>
            <person name="Zhang J."/>
            <person name="Feng J."/>
            <person name="Wang M."/>
            <person name="Wang M."/>
            <person name="Wang L."/>
            <person name="Yao B."/>
        </authorList>
    </citation>
    <scope>NUCLEOTIDE SEQUENCE [LARGE SCALE GENOMIC DNA]</scope>
    <source>
        <strain evidence="1">Wuqing</strain>
    </source>
</reference>
<sequence length="101" mass="11817">MTNHSVRLHREERMKSNSDKVKILIDNVIRIIKLNALVFCVQEIHGHLVKYVEILEIFLSKSYDFESTECINLVLKTETMSEFKKSSFRTLIIEESTDISV</sequence>
<keyword evidence="2" id="KW-1185">Reference proteome</keyword>
<evidence type="ECO:0000313" key="2">
    <source>
        <dbReference type="Proteomes" id="UP000031668"/>
    </source>
</evidence>
<gene>
    <name evidence="1" type="ORF">RF11_06853</name>
</gene>
<name>A0A0C2MKP5_THEKT</name>
<proteinExistence type="predicted"/>
<comment type="caution">
    <text evidence="1">The sequence shown here is derived from an EMBL/GenBank/DDBJ whole genome shotgun (WGS) entry which is preliminary data.</text>
</comment>
<protein>
    <submittedName>
        <fullName evidence="1">Uncharacterized protein</fullName>
    </submittedName>
</protein>
<dbReference type="AlphaFoldDB" id="A0A0C2MKP5"/>
<evidence type="ECO:0000313" key="1">
    <source>
        <dbReference type="EMBL" id="KII64965.1"/>
    </source>
</evidence>
<accession>A0A0C2MKP5</accession>
<dbReference type="Proteomes" id="UP000031668">
    <property type="component" value="Unassembled WGS sequence"/>
</dbReference>